<dbReference type="SUPFAM" id="SSF53244">
    <property type="entry name" value="MurD-like peptide ligases, peptide-binding domain"/>
    <property type="match status" value="1"/>
</dbReference>
<dbReference type="AlphaFoldDB" id="A0A9P4HIZ8"/>
<dbReference type="InterPro" id="IPR018109">
    <property type="entry name" value="Folylpolyglutamate_synth_CS"/>
</dbReference>
<dbReference type="Proteomes" id="UP000799777">
    <property type="component" value="Unassembled WGS sequence"/>
</dbReference>
<evidence type="ECO:0000256" key="3">
    <source>
        <dbReference type="ARBA" id="ARBA00022723"/>
    </source>
</evidence>
<dbReference type="PANTHER" id="PTHR11136">
    <property type="entry name" value="FOLYLPOLYGLUTAMATE SYNTHASE-RELATED"/>
    <property type="match status" value="1"/>
</dbReference>
<evidence type="ECO:0000313" key="9">
    <source>
        <dbReference type="EMBL" id="KAF2035438.1"/>
    </source>
</evidence>
<dbReference type="GO" id="GO:0004326">
    <property type="term" value="F:tetrahydrofolylpolyglutamate synthase activity"/>
    <property type="evidence" value="ECO:0007669"/>
    <property type="project" value="InterPro"/>
</dbReference>
<keyword evidence="3" id="KW-0479">Metal-binding</keyword>
<dbReference type="Pfam" id="PF08245">
    <property type="entry name" value="Mur_ligase_M"/>
    <property type="match status" value="1"/>
</dbReference>
<gene>
    <name evidence="9" type="ORF">EK21DRAFT_53837</name>
</gene>
<dbReference type="Gene3D" id="3.40.1190.10">
    <property type="entry name" value="Mur-like, catalytic domain"/>
    <property type="match status" value="1"/>
</dbReference>
<keyword evidence="6" id="KW-0460">Magnesium</keyword>
<keyword evidence="10" id="KW-1185">Reference proteome</keyword>
<dbReference type="PROSITE" id="PS01012">
    <property type="entry name" value="FOLYLPOLYGLU_SYNT_2"/>
    <property type="match status" value="1"/>
</dbReference>
<keyword evidence="2 9" id="KW-0436">Ligase</keyword>
<comment type="caution">
    <text evidence="9">The sequence shown here is derived from an EMBL/GenBank/DDBJ whole genome shotgun (WGS) entry which is preliminary data.</text>
</comment>
<feature type="compositionally biased region" description="Basic and acidic residues" evidence="7">
    <location>
        <begin position="605"/>
        <end position="614"/>
    </location>
</feature>
<comment type="similarity">
    <text evidence="1">Belongs to the folylpolyglutamate synthase family.</text>
</comment>
<protein>
    <submittedName>
        <fullName evidence="9">Mur ligase</fullName>
    </submittedName>
</protein>
<dbReference type="InterPro" id="IPR036565">
    <property type="entry name" value="Mur-like_cat_sf"/>
</dbReference>
<evidence type="ECO:0000256" key="7">
    <source>
        <dbReference type="SAM" id="MobiDB-lite"/>
    </source>
</evidence>
<feature type="compositionally biased region" description="Polar residues" evidence="7">
    <location>
        <begin position="529"/>
        <end position="547"/>
    </location>
</feature>
<feature type="region of interest" description="Disordered" evidence="7">
    <location>
        <begin position="587"/>
        <end position="630"/>
    </location>
</feature>
<dbReference type="Gene3D" id="3.90.190.20">
    <property type="entry name" value="Mur ligase, C-terminal domain"/>
    <property type="match status" value="1"/>
</dbReference>
<name>A0A9P4HIZ8_9PLEO</name>
<keyword evidence="4" id="KW-0547">Nucleotide-binding</keyword>
<dbReference type="InterPro" id="IPR013221">
    <property type="entry name" value="Mur_ligase_cen"/>
</dbReference>
<evidence type="ECO:0000256" key="1">
    <source>
        <dbReference type="ARBA" id="ARBA00008276"/>
    </source>
</evidence>
<evidence type="ECO:0000256" key="4">
    <source>
        <dbReference type="ARBA" id="ARBA00022741"/>
    </source>
</evidence>
<dbReference type="OrthoDB" id="5212574at2759"/>
<organism evidence="9 10">
    <name type="scientific">Setomelanomma holmii</name>
    <dbReference type="NCBI Taxonomy" id="210430"/>
    <lineage>
        <taxon>Eukaryota</taxon>
        <taxon>Fungi</taxon>
        <taxon>Dikarya</taxon>
        <taxon>Ascomycota</taxon>
        <taxon>Pezizomycotina</taxon>
        <taxon>Dothideomycetes</taxon>
        <taxon>Pleosporomycetidae</taxon>
        <taxon>Pleosporales</taxon>
        <taxon>Pleosporineae</taxon>
        <taxon>Phaeosphaeriaceae</taxon>
        <taxon>Setomelanomma</taxon>
    </lineage>
</organism>
<dbReference type="SUPFAM" id="SSF53623">
    <property type="entry name" value="MurD-like peptide ligases, catalytic domain"/>
    <property type="match status" value="1"/>
</dbReference>
<proteinExistence type="inferred from homology"/>
<evidence type="ECO:0000256" key="6">
    <source>
        <dbReference type="ARBA" id="ARBA00022842"/>
    </source>
</evidence>
<dbReference type="InterPro" id="IPR001645">
    <property type="entry name" value="Folylpolyglutamate_synth"/>
</dbReference>
<dbReference type="GO" id="GO:0046872">
    <property type="term" value="F:metal ion binding"/>
    <property type="evidence" value="ECO:0007669"/>
    <property type="project" value="UniProtKB-KW"/>
</dbReference>
<evidence type="ECO:0000313" key="10">
    <source>
        <dbReference type="Proteomes" id="UP000799777"/>
    </source>
</evidence>
<evidence type="ECO:0000259" key="8">
    <source>
        <dbReference type="Pfam" id="PF08245"/>
    </source>
</evidence>
<dbReference type="EMBL" id="ML978157">
    <property type="protein sequence ID" value="KAF2035438.1"/>
    <property type="molecule type" value="Genomic_DNA"/>
</dbReference>
<reference evidence="9" key="1">
    <citation type="journal article" date="2020" name="Stud. Mycol.">
        <title>101 Dothideomycetes genomes: a test case for predicting lifestyles and emergence of pathogens.</title>
        <authorList>
            <person name="Haridas S."/>
            <person name="Albert R."/>
            <person name="Binder M."/>
            <person name="Bloem J."/>
            <person name="Labutti K."/>
            <person name="Salamov A."/>
            <person name="Andreopoulos B."/>
            <person name="Baker S."/>
            <person name="Barry K."/>
            <person name="Bills G."/>
            <person name="Bluhm B."/>
            <person name="Cannon C."/>
            <person name="Castanera R."/>
            <person name="Culley D."/>
            <person name="Daum C."/>
            <person name="Ezra D."/>
            <person name="Gonzalez J."/>
            <person name="Henrissat B."/>
            <person name="Kuo A."/>
            <person name="Liang C."/>
            <person name="Lipzen A."/>
            <person name="Lutzoni F."/>
            <person name="Magnuson J."/>
            <person name="Mondo S."/>
            <person name="Nolan M."/>
            <person name="Ohm R."/>
            <person name="Pangilinan J."/>
            <person name="Park H.-J."/>
            <person name="Ramirez L."/>
            <person name="Alfaro M."/>
            <person name="Sun H."/>
            <person name="Tritt A."/>
            <person name="Yoshinaga Y."/>
            <person name="Zwiers L.-H."/>
            <person name="Turgeon B."/>
            <person name="Goodwin S."/>
            <person name="Spatafora J."/>
            <person name="Crous P."/>
            <person name="Grigoriev I."/>
        </authorList>
    </citation>
    <scope>NUCLEOTIDE SEQUENCE</scope>
    <source>
        <strain evidence="9">CBS 110217</strain>
    </source>
</reference>
<dbReference type="NCBIfam" id="TIGR01499">
    <property type="entry name" value="folC"/>
    <property type="match status" value="1"/>
</dbReference>
<feature type="region of interest" description="Disordered" evidence="7">
    <location>
        <begin position="526"/>
        <end position="554"/>
    </location>
</feature>
<evidence type="ECO:0000256" key="5">
    <source>
        <dbReference type="ARBA" id="ARBA00022840"/>
    </source>
</evidence>
<dbReference type="PANTHER" id="PTHR11136:SF0">
    <property type="entry name" value="DIHYDROFOLATE SYNTHETASE-RELATED"/>
    <property type="match status" value="1"/>
</dbReference>
<accession>A0A9P4HIZ8</accession>
<sequence length="648" mass="72374">MIQPGLERIGLLLKNVQFPWKSIHVAGTNGKGSICHHAAALLKRRTVRVGKFTSPHLIDRWDCISINNQVISERQFRSVEDRYIRTSKEENINASPFEILTATAFTIFNEAKVDVGVVEVGMGGLLDATNILNNQAISVISKIARDHEGFLGNTLEEIAKHKAGILRPNVPYIVNPVNEWQVHDVIDEYAKEIGAGPRLHGDTHELRQAIYSTHKWRDFAEPLRPFQRDNAVLAMVAVQQTLKSMGMNFKPESMLAEISTKRANANPGRFQYAEVEPVFGHVDHPGRKVLVDGAHNPDAAVALVEYVDHNQRRTRRTRDRPSQKDLPVTWVLAMTEGKDAKTYLSTVLKSGDNVVTTSFGSVDGMPWVKPMNPKDLATTAKRSVSGITALAMPQAGVMRALCAAKYLAGDQPITLTGSLYLVGDFYRELRDAGGSLSPPKAASGCLPSGKCANSDGLFWNNKNFEADWARFKKMHEQEQDRVNRFLSGLDTHTVEVDDEAESPPQRKRRIQAEIEALDREIEALENEEQQLSPQPGASQKKGSTSPPLSLDSKSDMDFNEIREALEAGQKDKADKYLRIRRQNLAAEMESQATDEDETLDLPMRGSDKDIESNNRRPRIRMHFAAGKGGEDRRAMFRPDFVYKSRSES</sequence>
<dbReference type="GO" id="GO:0005829">
    <property type="term" value="C:cytosol"/>
    <property type="evidence" value="ECO:0007669"/>
    <property type="project" value="TreeGrafter"/>
</dbReference>
<evidence type="ECO:0000256" key="2">
    <source>
        <dbReference type="ARBA" id="ARBA00022598"/>
    </source>
</evidence>
<dbReference type="InterPro" id="IPR036615">
    <property type="entry name" value="Mur_ligase_C_dom_sf"/>
</dbReference>
<dbReference type="GO" id="GO:0005524">
    <property type="term" value="F:ATP binding"/>
    <property type="evidence" value="ECO:0007669"/>
    <property type="project" value="UniProtKB-KW"/>
</dbReference>
<dbReference type="GO" id="GO:0005739">
    <property type="term" value="C:mitochondrion"/>
    <property type="evidence" value="ECO:0007669"/>
    <property type="project" value="TreeGrafter"/>
</dbReference>
<keyword evidence="5" id="KW-0067">ATP-binding</keyword>
<dbReference type="GO" id="GO:0008841">
    <property type="term" value="F:dihydrofolate synthase activity"/>
    <property type="evidence" value="ECO:0007669"/>
    <property type="project" value="TreeGrafter"/>
</dbReference>
<feature type="domain" description="Mur ligase central" evidence="8">
    <location>
        <begin position="25"/>
        <end position="168"/>
    </location>
</feature>